<dbReference type="STRING" id="645991.Sgly_0676"/>
<feature type="binding site" evidence="7">
    <location>
        <position position="243"/>
    </location>
    <ligand>
        <name>Zn(2+)</name>
        <dbReference type="ChEBI" id="CHEBI:29105"/>
        <label>2</label>
    </ligand>
</feature>
<keyword evidence="5 7" id="KW-0862">Zinc</keyword>
<dbReference type="RefSeq" id="WP_013623909.1">
    <property type="nucleotide sequence ID" value="NC_015172.1"/>
</dbReference>
<dbReference type="Pfam" id="PF07969">
    <property type="entry name" value="Amidohydro_3"/>
    <property type="match status" value="1"/>
</dbReference>
<feature type="binding site" evidence="7">
    <location>
        <begin position="73"/>
        <end position="75"/>
    </location>
    <ligand>
        <name>substrate</name>
    </ligand>
</feature>
<dbReference type="CDD" id="cd01317">
    <property type="entry name" value="DHOase_IIa"/>
    <property type="match status" value="1"/>
</dbReference>
<evidence type="ECO:0000259" key="9">
    <source>
        <dbReference type="Pfam" id="PF12890"/>
    </source>
</evidence>
<dbReference type="PANTHER" id="PTHR43668">
    <property type="entry name" value="ALLANTOINASE"/>
    <property type="match status" value="1"/>
</dbReference>
<evidence type="ECO:0000256" key="7">
    <source>
        <dbReference type="HAMAP-Rule" id="MF_00220"/>
    </source>
</evidence>
<comment type="similarity">
    <text evidence="2 7">Belongs to the metallo-dependent hydrolases superfamily. DHOase family. Class I DHOase subfamily.</text>
</comment>
<dbReference type="GO" id="GO:0008270">
    <property type="term" value="F:zinc ion binding"/>
    <property type="evidence" value="ECO:0007669"/>
    <property type="project" value="UniProtKB-UniRule"/>
</dbReference>
<evidence type="ECO:0000256" key="2">
    <source>
        <dbReference type="ARBA" id="ARBA00010286"/>
    </source>
</evidence>
<accession>F0T027</accession>
<dbReference type="Gene3D" id="2.30.40.10">
    <property type="entry name" value="Urease, subunit C, domain 1"/>
    <property type="match status" value="1"/>
</dbReference>
<feature type="binding site" evidence="7">
    <location>
        <position position="73"/>
    </location>
    <ligand>
        <name>Zn(2+)</name>
        <dbReference type="ChEBI" id="CHEBI:29105"/>
        <label>1</label>
    </ligand>
</feature>
<gene>
    <name evidence="7" type="primary">pyrC</name>
    <name evidence="10" type="ordered locus">Sgly_0676</name>
</gene>
<feature type="binding site" evidence="7">
    <location>
        <position position="316"/>
    </location>
    <ligand>
        <name>Zn(2+)</name>
        <dbReference type="ChEBI" id="CHEBI:29105"/>
        <label>1</label>
    </ligand>
</feature>
<keyword evidence="11" id="KW-1185">Reference proteome</keyword>
<feature type="binding site" evidence="7">
    <location>
        <position position="289"/>
    </location>
    <ligand>
        <name>substrate</name>
    </ligand>
</feature>
<dbReference type="PANTHER" id="PTHR43668:SF2">
    <property type="entry name" value="ALLANTOINASE"/>
    <property type="match status" value="1"/>
</dbReference>
<dbReference type="InterPro" id="IPR032466">
    <property type="entry name" value="Metal_Hydrolase"/>
</dbReference>
<feature type="domain" description="Amidohydrolase 3" evidence="8">
    <location>
        <begin position="356"/>
        <end position="432"/>
    </location>
</feature>
<feature type="binding site" evidence="7">
    <location>
        <position position="163"/>
    </location>
    <ligand>
        <name>Zn(2+)</name>
        <dbReference type="ChEBI" id="CHEBI:29105"/>
        <label>1</label>
    </ligand>
</feature>
<dbReference type="PROSITE" id="PS00482">
    <property type="entry name" value="DIHYDROOROTASE_1"/>
    <property type="match status" value="1"/>
</dbReference>
<proteinExistence type="inferred from homology"/>
<comment type="catalytic activity">
    <reaction evidence="7">
        <text>(S)-dihydroorotate + H2O = N-carbamoyl-L-aspartate + H(+)</text>
        <dbReference type="Rhea" id="RHEA:24296"/>
        <dbReference type="ChEBI" id="CHEBI:15377"/>
        <dbReference type="ChEBI" id="CHEBI:15378"/>
        <dbReference type="ChEBI" id="CHEBI:30864"/>
        <dbReference type="ChEBI" id="CHEBI:32814"/>
        <dbReference type="EC" id="3.5.2.3"/>
    </reaction>
</comment>
<dbReference type="SUPFAM" id="SSF51338">
    <property type="entry name" value="Composite domain of metallo-dependent hydrolases"/>
    <property type="match status" value="1"/>
</dbReference>
<dbReference type="SUPFAM" id="SSF51556">
    <property type="entry name" value="Metallo-dependent hydrolases"/>
    <property type="match status" value="1"/>
</dbReference>
<dbReference type="EMBL" id="CP002547">
    <property type="protein sequence ID" value="ADY55038.1"/>
    <property type="molecule type" value="Genomic_DNA"/>
</dbReference>
<dbReference type="InterPro" id="IPR050138">
    <property type="entry name" value="DHOase/Allantoinase_Hydrolase"/>
</dbReference>
<evidence type="ECO:0000256" key="1">
    <source>
        <dbReference type="ARBA" id="ARBA00002368"/>
    </source>
</evidence>
<evidence type="ECO:0000256" key="3">
    <source>
        <dbReference type="ARBA" id="ARBA00022723"/>
    </source>
</evidence>
<feature type="binding site" evidence="7">
    <location>
        <begin position="334"/>
        <end position="335"/>
    </location>
    <ligand>
        <name>substrate</name>
    </ligand>
</feature>
<dbReference type="InterPro" id="IPR013108">
    <property type="entry name" value="Amidohydro_3"/>
</dbReference>
<reference evidence="11" key="2">
    <citation type="submission" date="2011-02" db="EMBL/GenBank/DDBJ databases">
        <title>The complete genome of Syntrophobotulus glycolicus DSM 8271.</title>
        <authorList>
            <person name="Lucas S."/>
            <person name="Copeland A."/>
            <person name="Lapidus A."/>
            <person name="Bruce D."/>
            <person name="Goodwin L."/>
            <person name="Pitluck S."/>
            <person name="Kyrpides N."/>
            <person name="Mavromatis K."/>
            <person name="Pagani I."/>
            <person name="Ivanova N."/>
            <person name="Mikhailova N."/>
            <person name="Chertkov O."/>
            <person name="Held B."/>
            <person name="Detter J.C."/>
            <person name="Tapia R."/>
            <person name="Han C."/>
            <person name="Land M."/>
            <person name="Hauser L."/>
            <person name="Markowitz V."/>
            <person name="Cheng J.-F."/>
            <person name="Hugenholtz P."/>
            <person name="Woyke T."/>
            <person name="Wu D."/>
            <person name="Spring S."/>
            <person name="Schroeder M."/>
            <person name="Brambilla E."/>
            <person name="Klenk H.-P."/>
            <person name="Eisen J.A."/>
        </authorList>
    </citation>
    <scope>NUCLEOTIDE SEQUENCE [LARGE SCALE GENOMIC DNA]</scope>
    <source>
        <strain evidence="11">DSM 8271 / FlGlyR</strain>
    </source>
</reference>
<dbReference type="OrthoDB" id="9765462at2"/>
<comment type="function">
    <text evidence="1 7">Catalyzes the reversible cyclization of carbamoyl aspartate to dihydroorotate.</text>
</comment>
<evidence type="ECO:0000313" key="10">
    <source>
        <dbReference type="EMBL" id="ADY55038.1"/>
    </source>
</evidence>
<dbReference type="HOGENOM" id="CLU_015572_1_0_9"/>
<evidence type="ECO:0000259" key="8">
    <source>
        <dbReference type="Pfam" id="PF07969"/>
    </source>
</evidence>
<dbReference type="InterPro" id="IPR002195">
    <property type="entry name" value="Dihydroorotase_CS"/>
</dbReference>
<dbReference type="KEGG" id="sgy:Sgly_0676"/>
<dbReference type="EC" id="3.5.2.3" evidence="7"/>
<comment type="cofactor">
    <cofactor evidence="7">
        <name>Zn(2+)</name>
        <dbReference type="ChEBI" id="CHEBI:29105"/>
    </cofactor>
    <text evidence="7">Binds 2 Zn(2+) ions per subunit.</text>
</comment>
<feature type="binding site" evidence="7">
    <location>
        <position position="71"/>
    </location>
    <ligand>
        <name>Zn(2+)</name>
        <dbReference type="ChEBI" id="CHEBI:29105"/>
        <label>1</label>
    </ligand>
</feature>
<evidence type="ECO:0000256" key="6">
    <source>
        <dbReference type="ARBA" id="ARBA00022975"/>
    </source>
</evidence>
<evidence type="ECO:0000256" key="5">
    <source>
        <dbReference type="ARBA" id="ARBA00022833"/>
    </source>
</evidence>
<evidence type="ECO:0000313" key="11">
    <source>
        <dbReference type="Proteomes" id="UP000007488"/>
    </source>
</evidence>
<feature type="binding site" evidence="7">
    <location>
        <position position="320"/>
    </location>
    <ligand>
        <name>substrate</name>
    </ligand>
</feature>
<dbReference type="Pfam" id="PF12890">
    <property type="entry name" value="DHOase"/>
    <property type="match status" value="1"/>
</dbReference>
<dbReference type="InterPro" id="IPR004722">
    <property type="entry name" value="DHOase"/>
</dbReference>
<dbReference type="GO" id="GO:0004151">
    <property type="term" value="F:dihydroorotase activity"/>
    <property type="evidence" value="ECO:0007669"/>
    <property type="project" value="UniProtKB-UniRule"/>
</dbReference>
<organism evidence="10 11">
    <name type="scientific">Syntrophobotulus glycolicus (strain DSM 8271 / FlGlyR)</name>
    <dbReference type="NCBI Taxonomy" id="645991"/>
    <lineage>
        <taxon>Bacteria</taxon>
        <taxon>Bacillati</taxon>
        <taxon>Bacillota</taxon>
        <taxon>Clostridia</taxon>
        <taxon>Eubacteriales</taxon>
        <taxon>Desulfitobacteriaceae</taxon>
        <taxon>Syntrophobotulus</taxon>
    </lineage>
</organism>
<dbReference type="InterPro" id="IPR024403">
    <property type="entry name" value="DHOase_cat"/>
</dbReference>
<dbReference type="AlphaFoldDB" id="F0T027"/>
<name>F0T027_SYNGF</name>
<evidence type="ECO:0000256" key="4">
    <source>
        <dbReference type="ARBA" id="ARBA00022801"/>
    </source>
</evidence>
<sequence length="439" mass="47615">MWWIKNVHLVDPAQGISGIRDILVKDGLVREVSEDIPANRAQEILGADSPEEIGLVDGQGKYLFPGLVDVHVHLREPGFEDKEDIASGSRAAVRGGFTSIMAMANTSPVVDHRALAEFVLRQGQRAGKARVYTAAAVTKGLRGEELVEMMDLKEGGVSAFSDDGKGIQSAEMMRLALEYAKLTGLPVVAHCEDESLAAGGAIRKSETSARLGFKGIPAGSESVMVVRDVILAGETGGKLHIAHVSTKESVEAIRTGKARGLDITAEVNPYHLIFTCEDVTLTDTSYKVNPPLPSKEDQEALWQGILDGTIDMLATDHAPHTREEKARPFGEAPFGINGLETALAAVWQAFVAKGILSVEKLIELWSLNPARRFGWEAGTLKPGHPADMVLFDPERREVIDPAGMESRSVNTPYLGREMRGLPEMTWVAGKLVMKDRRVI</sequence>
<dbReference type="InterPro" id="IPR011059">
    <property type="entry name" value="Metal-dep_hydrolase_composite"/>
</dbReference>
<feature type="domain" description="Dihydroorotase catalytic" evidence="9">
    <location>
        <begin position="60"/>
        <end position="249"/>
    </location>
</feature>
<protein>
    <recommendedName>
        <fullName evidence="7">Dihydroorotase</fullName>
        <shortName evidence="7">DHOase</shortName>
        <ecNumber evidence="7">3.5.2.3</ecNumber>
    </recommendedName>
</protein>
<dbReference type="UniPathway" id="UPA00070">
    <property type="reaction ID" value="UER00117"/>
</dbReference>
<feature type="active site" evidence="7">
    <location>
        <position position="316"/>
    </location>
</feature>
<dbReference type="eggNOG" id="COG0044">
    <property type="taxonomic scope" value="Bacteria"/>
</dbReference>
<keyword evidence="4 7" id="KW-0378">Hydrolase</keyword>
<dbReference type="Proteomes" id="UP000007488">
    <property type="component" value="Chromosome"/>
</dbReference>
<comment type="pathway">
    <text evidence="7">Pyrimidine metabolism; UMP biosynthesis via de novo pathway; (S)-dihydroorotate from bicarbonate: step 3/3.</text>
</comment>
<dbReference type="GO" id="GO:0006145">
    <property type="term" value="P:purine nucleobase catabolic process"/>
    <property type="evidence" value="ECO:0007669"/>
    <property type="project" value="TreeGrafter"/>
</dbReference>
<dbReference type="PROSITE" id="PS00483">
    <property type="entry name" value="DIHYDROOROTASE_2"/>
    <property type="match status" value="1"/>
</dbReference>
<reference evidence="10 11" key="1">
    <citation type="journal article" date="2011" name="Stand. Genomic Sci.">
        <title>Complete genome sequence of Syntrophobotulus glycolicus type strain (FlGlyR).</title>
        <authorList>
            <person name="Han C."/>
            <person name="Mwirichia R."/>
            <person name="Chertkov O."/>
            <person name="Held B."/>
            <person name="Lapidus A."/>
            <person name="Nolan M."/>
            <person name="Lucas S."/>
            <person name="Hammon N."/>
            <person name="Deshpande S."/>
            <person name="Cheng J.F."/>
            <person name="Tapia R."/>
            <person name="Goodwin L."/>
            <person name="Pitluck S."/>
            <person name="Huntemann M."/>
            <person name="Liolios K."/>
            <person name="Ivanova N."/>
            <person name="Pagani I."/>
            <person name="Mavromatis K."/>
            <person name="Ovchinikova G."/>
            <person name="Pati A."/>
            <person name="Chen A."/>
            <person name="Palaniappan K."/>
            <person name="Land M."/>
            <person name="Hauser L."/>
            <person name="Brambilla E.M."/>
            <person name="Rohde M."/>
            <person name="Spring S."/>
            <person name="Sikorski J."/>
            <person name="Goker M."/>
            <person name="Woyke T."/>
            <person name="Bristow J."/>
            <person name="Eisen J.A."/>
            <person name="Markowitz V."/>
            <person name="Hugenholtz P."/>
            <person name="Kyrpides N.C."/>
            <person name="Klenk H.P."/>
            <person name="Detter J.C."/>
        </authorList>
    </citation>
    <scope>NUCLEOTIDE SEQUENCE [LARGE SCALE GENOMIC DNA]</scope>
    <source>
        <strain evidence="11">DSM 8271 / FlGlyR</strain>
    </source>
</reference>
<feature type="binding site" evidence="7">
    <location>
        <position position="190"/>
    </location>
    <ligand>
        <name>Zn(2+)</name>
        <dbReference type="ChEBI" id="CHEBI:29105"/>
        <label>2</label>
    </ligand>
</feature>
<dbReference type="NCBIfam" id="TIGR00857">
    <property type="entry name" value="pyrC_multi"/>
    <property type="match status" value="1"/>
</dbReference>
<dbReference type="GO" id="GO:0004038">
    <property type="term" value="F:allantoinase activity"/>
    <property type="evidence" value="ECO:0007669"/>
    <property type="project" value="TreeGrafter"/>
</dbReference>
<feature type="binding site" evidence="7">
    <location>
        <position position="105"/>
    </location>
    <ligand>
        <name>substrate</name>
    </ligand>
</feature>
<dbReference type="Gene3D" id="3.20.20.140">
    <property type="entry name" value="Metal-dependent hydrolases"/>
    <property type="match status" value="1"/>
</dbReference>
<keyword evidence="3 7" id="KW-0479">Metal-binding</keyword>
<keyword evidence="6 7" id="KW-0665">Pyrimidine biosynthesis</keyword>
<dbReference type="GO" id="GO:0005737">
    <property type="term" value="C:cytoplasm"/>
    <property type="evidence" value="ECO:0007669"/>
    <property type="project" value="TreeGrafter"/>
</dbReference>
<dbReference type="GO" id="GO:0044205">
    <property type="term" value="P:'de novo' UMP biosynthetic process"/>
    <property type="evidence" value="ECO:0007669"/>
    <property type="project" value="UniProtKB-UniRule"/>
</dbReference>
<feature type="binding site" evidence="7">
    <location>
        <position position="163"/>
    </location>
    <ligand>
        <name>Zn(2+)</name>
        <dbReference type="ChEBI" id="CHEBI:29105"/>
        <label>2</label>
    </ligand>
</feature>
<dbReference type="HAMAP" id="MF_00220_B">
    <property type="entry name" value="PyrC_classI_B"/>
    <property type="match status" value="1"/>
</dbReference>